<accession>A0A9D1HRZ5</accession>
<keyword evidence="1" id="KW-1133">Transmembrane helix</keyword>
<organism evidence="2 3">
    <name type="scientific">Candidatus Limadaptatus stercorigallinarum</name>
    <dbReference type="NCBI Taxonomy" id="2840845"/>
    <lineage>
        <taxon>Bacteria</taxon>
        <taxon>Bacillati</taxon>
        <taxon>Bacillota</taxon>
        <taxon>Clostridia</taxon>
        <taxon>Eubacteriales</taxon>
        <taxon>Candidatus Limadaptatus</taxon>
    </lineage>
</organism>
<evidence type="ECO:0000313" key="2">
    <source>
        <dbReference type="EMBL" id="HIU21439.1"/>
    </source>
</evidence>
<reference evidence="2" key="2">
    <citation type="journal article" date="2021" name="PeerJ">
        <title>Extensive microbial diversity within the chicken gut microbiome revealed by metagenomics and culture.</title>
        <authorList>
            <person name="Gilroy R."/>
            <person name="Ravi A."/>
            <person name="Getino M."/>
            <person name="Pursley I."/>
            <person name="Horton D.L."/>
            <person name="Alikhan N.F."/>
            <person name="Baker D."/>
            <person name="Gharbi K."/>
            <person name="Hall N."/>
            <person name="Watson M."/>
            <person name="Adriaenssens E.M."/>
            <person name="Foster-Nyarko E."/>
            <person name="Jarju S."/>
            <person name="Secka A."/>
            <person name="Antonio M."/>
            <person name="Oren A."/>
            <person name="Chaudhuri R.R."/>
            <person name="La Ragione R."/>
            <person name="Hildebrand F."/>
            <person name="Pallen M.J."/>
        </authorList>
    </citation>
    <scope>NUCLEOTIDE SEQUENCE</scope>
    <source>
        <strain evidence="2">1063</strain>
    </source>
</reference>
<reference evidence="2" key="1">
    <citation type="submission" date="2020-10" db="EMBL/GenBank/DDBJ databases">
        <authorList>
            <person name="Gilroy R."/>
        </authorList>
    </citation>
    <scope>NUCLEOTIDE SEQUENCE</scope>
    <source>
        <strain evidence="2">1063</strain>
    </source>
</reference>
<evidence type="ECO:0000313" key="3">
    <source>
        <dbReference type="Proteomes" id="UP000824088"/>
    </source>
</evidence>
<keyword evidence="1" id="KW-0472">Membrane</keyword>
<dbReference type="PROSITE" id="PS51257">
    <property type="entry name" value="PROKAR_LIPOPROTEIN"/>
    <property type="match status" value="1"/>
</dbReference>
<sequence>MDKKKIAFIVITVISVAASLIACALGLPYTPVDVDYEWTETDVGSDADAASDAAYATVTEGGVSAVTGTD</sequence>
<comment type="caution">
    <text evidence="2">The sequence shown here is derived from an EMBL/GenBank/DDBJ whole genome shotgun (WGS) entry which is preliminary data.</text>
</comment>
<proteinExistence type="predicted"/>
<dbReference type="Proteomes" id="UP000824088">
    <property type="component" value="Unassembled WGS sequence"/>
</dbReference>
<gene>
    <name evidence="2" type="ORF">IAD51_04315</name>
</gene>
<dbReference type="AlphaFoldDB" id="A0A9D1HRZ5"/>
<dbReference type="EMBL" id="DVMN01000076">
    <property type="protein sequence ID" value="HIU21439.1"/>
    <property type="molecule type" value="Genomic_DNA"/>
</dbReference>
<evidence type="ECO:0000256" key="1">
    <source>
        <dbReference type="SAM" id="Phobius"/>
    </source>
</evidence>
<protein>
    <submittedName>
        <fullName evidence="2">Uncharacterized protein</fullName>
    </submittedName>
</protein>
<keyword evidence="1" id="KW-0812">Transmembrane</keyword>
<feature type="transmembrane region" description="Helical" evidence="1">
    <location>
        <begin position="7"/>
        <end position="29"/>
    </location>
</feature>
<name>A0A9D1HRZ5_9FIRM</name>